<accession>A0A1S3CJR8</accession>
<organism evidence="3">
    <name type="scientific">Cucumis melo</name>
    <name type="common">Muskmelon</name>
    <dbReference type="NCBI Taxonomy" id="3656"/>
    <lineage>
        <taxon>Eukaryota</taxon>
        <taxon>Viridiplantae</taxon>
        <taxon>Streptophyta</taxon>
        <taxon>Embryophyta</taxon>
        <taxon>Tracheophyta</taxon>
        <taxon>Spermatophyta</taxon>
        <taxon>Magnoliopsida</taxon>
        <taxon>eudicotyledons</taxon>
        <taxon>Gunneridae</taxon>
        <taxon>Pentapetalae</taxon>
        <taxon>rosids</taxon>
        <taxon>fabids</taxon>
        <taxon>Cucurbitales</taxon>
        <taxon>Cucurbitaceae</taxon>
        <taxon>Benincaseae</taxon>
        <taxon>Cucumis</taxon>
    </lineage>
</organism>
<dbReference type="InterPro" id="IPR046796">
    <property type="entry name" value="Transposase_32_dom"/>
</dbReference>
<feature type="domain" description="Putative plant transposon protein" evidence="2">
    <location>
        <begin position="219"/>
        <end position="389"/>
    </location>
</feature>
<dbReference type="EnsemblPlants" id="MELO3C032237.2.1">
    <property type="protein sequence ID" value="MELO3C032237.2.1"/>
    <property type="gene ID" value="MELO3C032237.2"/>
</dbReference>
<name>A0A1S3CJR8_CUCME</name>
<proteinExistence type="predicted"/>
<feature type="compositionally biased region" description="Polar residues" evidence="1">
    <location>
        <begin position="127"/>
        <end position="138"/>
    </location>
</feature>
<evidence type="ECO:0000259" key="2">
    <source>
        <dbReference type="Pfam" id="PF20167"/>
    </source>
</evidence>
<reference evidence="3" key="1">
    <citation type="submission" date="2023-03" db="UniProtKB">
        <authorList>
            <consortium name="EnsemblPlants"/>
        </authorList>
    </citation>
    <scope>IDENTIFICATION</scope>
</reference>
<feature type="region of interest" description="Disordered" evidence="1">
    <location>
        <begin position="1"/>
        <end position="62"/>
    </location>
</feature>
<protein>
    <recommendedName>
        <fullName evidence="2">Putative plant transposon protein domain-containing protein</fullName>
    </recommendedName>
</protein>
<dbReference type="Pfam" id="PF20167">
    <property type="entry name" value="Transposase_32"/>
    <property type="match status" value="1"/>
</dbReference>
<feature type="region of interest" description="Disordered" evidence="1">
    <location>
        <begin position="107"/>
        <end position="163"/>
    </location>
</feature>
<evidence type="ECO:0000256" key="1">
    <source>
        <dbReference type="SAM" id="MobiDB-lite"/>
    </source>
</evidence>
<evidence type="ECO:0000313" key="3">
    <source>
        <dbReference type="EnsemblPlants" id="MELO3C032237.2.1"/>
    </source>
</evidence>
<gene>
    <name evidence="3" type="primary">103501627</name>
</gene>
<sequence>MVNTRKGTYTDKSSEEVLEAPSPKATVHGIRVRERRFKSTLPRRPYKLPSKKSHADIPTNSDDLDDIPLAQLLKKVAAPDSPIPDNIASTDPHAALNVVEPVGNEDVVEPVNTDDHNDEVPVDDNVDQSTHQETQSVPTEPKPSRKKVQQNRRNITTKTGRKKVPLNIPSVPIDGISFHLEESVQRWKFVLQRRITDEVNISDKHHLCVSIMNLIEKAGLSKAISDVGPFYSQLIREFIVNLPADFNDPSSPDYQIVHIRGLKFTISSIVINGFLGNVVSNDFSSSSPSTNSLAFVLSKGTLSAWPANGTPAVALSVKYVILHKIGIANWFPSSHASSVSVALGTFLHRICNDNRVDASAFIYNQLLRHVGSFGVKLLIALPRFFSGLLLHLNAAVLTTLGTPGSTPKTLSLSYKLFQDSHVPDIDHDMHPSRGPQLFNTTD</sequence>
<dbReference type="AlphaFoldDB" id="A0A1S3CJR8"/>
<dbReference type="Gramene" id="MELO3C032237.2.1">
    <property type="protein sequence ID" value="MELO3C032237.2.1"/>
    <property type="gene ID" value="MELO3C032237.2"/>
</dbReference>